<name>A0A383B9D0_9ZZZZ</name>
<protein>
    <submittedName>
        <fullName evidence="2">Uncharacterized protein</fullName>
    </submittedName>
</protein>
<evidence type="ECO:0000313" key="2">
    <source>
        <dbReference type="EMBL" id="SVE16602.1"/>
    </source>
</evidence>
<proteinExistence type="predicted"/>
<evidence type="ECO:0000256" key="1">
    <source>
        <dbReference type="SAM" id="MobiDB-lite"/>
    </source>
</evidence>
<dbReference type="AlphaFoldDB" id="A0A383B9D0"/>
<dbReference type="EMBL" id="UINC01198583">
    <property type="protein sequence ID" value="SVE16602.1"/>
    <property type="molecule type" value="Genomic_DNA"/>
</dbReference>
<accession>A0A383B9D0</accession>
<gene>
    <name evidence="2" type="ORF">METZ01_LOCUS469456</name>
</gene>
<reference evidence="2" key="1">
    <citation type="submission" date="2018-05" db="EMBL/GenBank/DDBJ databases">
        <authorList>
            <person name="Lanie J.A."/>
            <person name="Ng W.-L."/>
            <person name="Kazmierczak K.M."/>
            <person name="Andrzejewski T.M."/>
            <person name="Davidsen T.M."/>
            <person name="Wayne K.J."/>
            <person name="Tettelin H."/>
            <person name="Glass J.I."/>
            <person name="Rusch D."/>
            <person name="Podicherti R."/>
            <person name="Tsui H.-C.T."/>
            <person name="Winkler M.E."/>
        </authorList>
    </citation>
    <scope>NUCLEOTIDE SEQUENCE</scope>
</reference>
<feature type="region of interest" description="Disordered" evidence="1">
    <location>
        <begin position="1"/>
        <end position="20"/>
    </location>
</feature>
<organism evidence="2">
    <name type="scientific">marine metagenome</name>
    <dbReference type="NCBI Taxonomy" id="408172"/>
    <lineage>
        <taxon>unclassified sequences</taxon>
        <taxon>metagenomes</taxon>
        <taxon>ecological metagenomes</taxon>
    </lineage>
</organism>
<feature type="non-terminal residue" evidence="2">
    <location>
        <position position="61"/>
    </location>
</feature>
<sequence length="61" mass="6589">MTTDTTRPSLDDPIAASETDSQAVTTTFDAAALYEDADRALGLWKGDAEDQIPLFRGEVVE</sequence>